<dbReference type="EMBL" id="BAAASE010000009">
    <property type="protein sequence ID" value="GAA2415881.1"/>
    <property type="molecule type" value="Genomic_DNA"/>
</dbReference>
<sequence length="56" mass="6382">MAMQHSTSHARTGDDPSRSEKEMPENTEYSVAQKKFRAARTCRSGPTTERQNVQQK</sequence>
<comment type="caution">
    <text evidence="2">The sequence shown here is derived from an EMBL/GenBank/DDBJ whole genome shotgun (WGS) entry which is preliminary data.</text>
</comment>
<feature type="compositionally biased region" description="Polar residues" evidence="1">
    <location>
        <begin position="1"/>
        <end position="10"/>
    </location>
</feature>
<evidence type="ECO:0000256" key="1">
    <source>
        <dbReference type="SAM" id="MobiDB-lite"/>
    </source>
</evidence>
<feature type="compositionally biased region" description="Polar residues" evidence="1">
    <location>
        <begin position="44"/>
        <end position="56"/>
    </location>
</feature>
<organism evidence="2 3">
    <name type="scientific">Streptomyces coeruleofuscus</name>
    <dbReference type="NCBI Taxonomy" id="66879"/>
    <lineage>
        <taxon>Bacteria</taxon>
        <taxon>Bacillati</taxon>
        <taxon>Actinomycetota</taxon>
        <taxon>Actinomycetes</taxon>
        <taxon>Kitasatosporales</taxon>
        <taxon>Streptomycetaceae</taxon>
        <taxon>Streptomyces</taxon>
    </lineage>
</organism>
<protein>
    <submittedName>
        <fullName evidence="2">Uncharacterized protein</fullName>
    </submittedName>
</protein>
<evidence type="ECO:0000313" key="2">
    <source>
        <dbReference type="EMBL" id="GAA2415881.1"/>
    </source>
</evidence>
<gene>
    <name evidence="2" type="ORF">GCM10010255_62800</name>
</gene>
<feature type="region of interest" description="Disordered" evidence="1">
    <location>
        <begin position="1"/>
        <end position="56"/>
    </location>
</feature>
<feature type="compositionally biased region" description="Basic and acidic residues" evidence="1">
    <location>
        <begin position="11"/>
        <end position="24"/>
    </location>
</feature>
<keyword evidence="3" id="KW-1185">Reference proteome</keyword>
<name>A0ABP5W0V8_9ACTN</name>
<reference evidence="3" key="1">
    <citation type="journal article" date="2019" name="Int. J. Syst. Evol. Microbiol.">
        <title>The Global Catalogue of Microorganisms (GCM) 10K type strain sequencing project: providing services to taxonomists for standard genome sequencing and annotation.</title>
        <authorList>
            <consortium name="The Broad Institute Genomics Platform"/>
            <consortium name="The Broad Institute Genome Sequencing Center for Infectious Disease"/>
            <person name="Wu L."/>
            <person name="Ma J."/>
        </authorList>
    </citation>
    <scope>NUCLEOTIDE SEQUENCE [LARGE SCALE GENOMIC DNA]</scope>
    <source>
        <strain evidence="3">JCM 4358</strain>
    </source>
</reference>
<proteinExistence type="predicted"/>
<dbReference type="Proteomes" id="UP001499986">
    <property type="component" value="Unassembled WGS sequence"/>
</dbReference>
<accession>A0ABP5W0V8</accession>
<evidence type="ECO:0000313" key="3">
    <source>
        <dbReference type="Proteomes" id="UP001499986"/>
    </source>
</evidence>